<feature type="domain" description="Mannitol dehydrogenase C-terminal" evidence="3">
    <location>
        <begin position="291"/>
        <end position="484"/>
    </location>
</feature>
<dbReference type="InterPro" id="IPR013131">
    <property type="entry name" value="Mannitol_DH_N"/>
</dbReference>
<dbReference type="Pfam" id="PF01232">
    <property type="entry name" value="Mannitol_dh"/>
    <property type="match status" value="1"/>
</dbReference>
<dbReference type="GO" id="GO:0016616">
    <property type="term" value="F:oxidoreductase activity, acting on the CH-OH group of donors, NAD or NADP as acceptor"/>
    <property type="evidence" value="ECO:0007669"/>
    <property type="project" value="TreeGrafter"/>
</dbReference>
<dbReference type="InterPro" id="IPR013328">
    <property type="entry name" value="6PGD_dom2"/>
</dbReference>
<dbReference type="EC" id="1.1.1.-" evidence="4"/>
<dbReference type="InterPro" id="IPR013118">
    <property type="entry name" value="Mannitol_DH_C"/>
</dbReference>
<organism evidence="4">
    <name type="scientific">Alsobacter sp. KACC 23698</name>
    <dbReference type="NCBI Taxonomy" id="3149229"/>
    <lineage>
        <taxon>Bacteria</taxon>
        <taxon>Pseudomonadati</taxon>
        <taxon>Pseudomonadota</taxon>
        <taxon>Alphaproteobacteria</taxon>
        <taxon>Hyphomicrobiales</taxon>
        <taxon>Alsobacteraceae</taxon>
        <taxon>Alsobacter</taxon>
    </lineage>
</organism>
<dbReference type="InterPro" id="IPR036291">
    <property type="entry name" value="NAD(P)-bd_dom_sf"/>
</dbReference>
<dbReference type="SUPFAM" id="SSF51735">
    <property type="entry name" value="NAD(P)-binding Rossmann-fold domains"/>
    <property type="match status" value="1"/>
</dbReference>
<dbReference type="RefSeq" id="WP_406856994.1">
    <property type="nucleotide sequence ID" value="NZ_CP157484.1"/>
</dbReference>
<reference evidence="4" key="1">
    <citation type="submission" date="2024-05" db="EMBL/GenBank/DDBJ databases">
        <authorList>
            <person name="Kim S."/>
            <person name="Heo J."/>
            <person name="Choi H."/>
            <person name="Choi Y."/>
            <person name="Kwon S.-W."/>
            <person name="Kim Y."/>
        </authorList>
    </citation>
    <scope>NUCLEOTIDE SEQUENCE</scope>
    <source>
        <strain evidence="4">KACC 23698</strain>
    </source>
</reference>
<dbReference type="AlphaFoldDB" id="A0AAU7JJ96"/>
<accession>A0AAU7JJ96</accession>
<dbReference type="InterPro" id="IPR000669">
    <property type="entry name" value="Mannitol_DH"/>
</dbReference>
<dbReference type="InterPro" id="IPR008927">
    <property type="entry name" value="6-PGluconate_DH-like_C_sf"/>
</dbReference>
<feature type="domain" description="Mannitol dehydrogenase N-terminal" evidence="2">
    <location>
        <begin position="35"/>
        <end position="283"/>
    </location>
</feature>
<dbReference type="SUPFAM" id="SSF48179">
    <property type="entry name" value="6-phosphogluconate dehydrogenase C-terminal domain-like"/>
    <property type="match status" value="1"/>
</dbReference>
<dbReference type="InterPro" id="IPR050988">
    <property type="entry name" value="Mannitol_DH/Oxidoreductase"/>
</dbReference>
<dbReference type="Pfam" id="PF08125">
    <property type="entry name" value="Mannitol_dh_C"/>
    <property type="match status" value="1"/>
</dbReference>
<name>A0AAU7JJ96_9HYPH</name>
<dbReference type="Gene3D" id="3.40.50.720">
    <property type="entry name" value="NAD(P)-binding Rossmann-like Domain"/>
    <property type="match status" value="1"/>
</dbReference>
<protein>
    <submittedName>
        <fullName evidence="4">Mannitol dehydrogenase family protein</fullName>
        <ecNumber evidence="4">1.1.1.-</ecNumber>
    </submittedName>
</protein>
<evidence type="ECO:0000259" key="3">
    <source>
        <dbReference type="Pfam" id="PF08125"/>
    </source>
</evidence>
<dbReference type="EMBL" id="CP157484">
    <property type="protein sequence ID" value="XBO40139.1"/>
    <property type="molecule type" value="Genomic_DNA"/>
</dbReference>
<proteinExistence type="predicted"/>
<sequence>MTVPAERPRLSPATLAQARPGTILPGFDREKLRVGVVHLGLGAFVRAHAALYTDEVLAQEPGPWGFAGVSLKRPDQRDRLVPQGGLYTALQRGPEGVSARIVGCLKAVLVAPEDPEAVVAMMADRSARIVSLTVTEKGYCHDPATGLLDEHHPDIRHDLENHGEPRTAVGVIVEALERRRSNGVGPFTVLCCDNLPHNGRLVSGLVRDFAALRDGGLAAWIETHGAFPSTMVDRIVPAATEADLDAAFAATGLWDAAPVTHEPFRQWVIEDRFVDGARPSWDKAGAQFVEDVAPYEHMKLRLLNGAHSALAYLGYLAGCETIGEAVADPALRAYVTALWRDEIIPAVPAPPGLDLGDYAGDLLERFSNPAIRHRTWQIAMDGSQKLPQRILSTVRDRLAQGRPIPLLALAVAAWIRYVGGVDEAFRPIDVRDPLADRLKAALDGAGPDPAARVQAVLGVEAVFGPDLPRSPVFGEAVTAAYARLLAHGALAAAAASSRASA</sequence>
<dbReference type="PANTHER" id="PTHR43362">
    <property type="entry name" value="MANNITOL DEHYDROGENASE DSF1-RELATED"/>
    <property type="match status" value="1"/>
</dbReference>
<dbReference type="Gene3D" id="1.10.1040.10">
    <property type="entry name" value="N-(1-d-carboxylethyl)-l-norvaline Dehydrogenase, domain 2"/>
    <property type="match status" value="1"/>
</dbReference>
<evidence type="ECO:0000313" key="4">
    <source>
        <dbReference type="EMBL" id="XBO40139.1"/>
    </source>
</evidence>
<evidence type="ECO:0000256" key="1">
    <source>
        <dbReference type="ARBA" id="ARBA00023002"/>
    </source>
</evidence>
<keyword evidence="1 4" id="KW-0560">Oxidoreductase</keyword>
<dbReference type="PANTHER" id="PTHR43362:SF1">
    <property type="entry name" value="MANNITOL DEHYDROGENASE 2-RELATED"/>
    <property type="match status" value="1"/>
</dbReference>
<dbReference type="PRINTS" id="PR00084">
    <property type="entry name" value="MTLDHDRGNASE"/>
</dbReference>
<evidence type="ECO:0000259" key="2">
    <source>
        <dbReference type="Pfam" id="PF01232"/>
    </source>
</evidence>
<gene>
    <name evidence="4" type="ORF">ABEG18_04995</name>
</gene>